<dbReference type="InterPro" id="IPR044615">
    <property type="entry name" value="STR9"/>
</dbReference>
<gene>
    <name evidence="2" type="ORF">KI387_014925</name>
</gene>
<accession>A0AA38FIE9</accession>
<name>A0AA38FIE9_TAXCH</name>
<evidence type="ECO:0000313" key="3">
    <source>
        <dbReference type="Proteomes" id="UP000824469"/>
    </source>
</evidence>
<reference evidence="2 3" key="1">
    <citation type="journal article" date="2021" name="Nat. Plants">
        <title>The Taxus genome provides insights into paclitaxel biosynthesis.</title>
        <authorList>
            <person name="Xiong X."/>
            <person name="Gou J."/>
            <person name="Liao Q."/>
            <person name="Li Y."/>
            <person name="Zhou Q."/>
            <person name="Bi G."/>
            <person name="Li C."/>
            <person name="Du R."/>
            <person name="Wang X."/>
            <person name="Sun T."/>
            <person name="Guo L."/>
            <person name="Liang H."/>
            <person name="Lu P."/>
            <person name="Wu Y."/>
            <person name="Zhang Z."/>
            <person name="Ro D.K."/>
            <person name="Shang Y."/>
            <person name="Huang S."/>
            <person name="Yan J."/>
        </authorList>
    </citation>
    <scope>NUCLEOTIDE SEQUENCE [LARGE SCALE GENOMIC DNA]</scope>
    <source>
        <strain evidence="2">Ta-2019</strain>
    </source>
</reference>
<dbReference type="Gene3D" id="3.40.250.10">
    <property type="entry name" value="Rhodanese-like domain"/>
    <property type="match status" value="1"/>
</dbReference>
<proteinExistence type="predicted"/>
<dbReference type="EMBL" id="JAHRHJ020000009">
    <property type="protein sequence ID" value="KAH9303342.1"/>
    <property type="molecule type" value="Genomic_DNA"/>
</dbReference>
<dbReference type="PROSITE" id="PS50206">
    <property type="entry name" value="RHODANESE_3"/>
    <property type="match status" value="1"/>
</dbReference>
<dbReference type="AlphaFoldDB" id="A0AA38FIE9"/>
<dbReference type="GO" id="GO:0009507">
    <property type="term" value="C:chloroplast"/>
    <property type="evidence" value="ECO:0007669"/>
    <property type="project" value="TreeGrafter"/>
</dbReference>
<dbReference type="SUPFAM" id="SSF52821">
    <property type="entry name" value="Rhodanese/Cell cycle control phosphatase"/>
    <property type="match status" value="1"/>
</dbReference>
<evidence type="ECO:0000313" key="2">
    <source>
        <dbReference type="EMBL" id="KAH9303342.1"/>
    </source>
</evidence>
<protein>
    <recommendedName>
        <fullName evidence="1">Rhodanese domain-containing protein</fullName>
    </recommendedName>
</protein>
<comment type="caution">
    <text evidence="2">The sequence shown here is derived from an EMBL/GenBank/DDBJ whole genome shotgun (WGS) entry which is preliminary data.</text>
</comment>
<keyword evidence="3" id="KW-1185">Reference proteome</keyword>
<dbReference type="PANTHER" id="PTHR45508">
    <property type="entry name" value="RHODANESE-LIKE DOMAIN-CONTAINING PROTEIN 9, CHLOROPLASTIC"/>
    <property type="match status" value="1"/>
</dbReference>
<dbReference type="InterPro" id="IPR001763">
    <property type="entry name" value="Rhodanese-like_dom"/>
</dbReference>
<dbReference type="Pfam" id="PF00581">
    <property type="entry name" value="Rhodanese"/>
    <property type="match status" value="1"/>
</dbReference>
<dbReference type="InterPro" id="IPR036873">
    <property type="entry name" value="Rhodanese-like_dom_sf"/>
</dbReference>
<feature type="domain" description="Rhodanese" evidence="1">
    <location>
        <begin position="122"/>
        <end position="150"/>
    </location>
</feature>
<organism evidence="2 3">
    <name type="scientific">Taxus chinensis</name>
    <name type="common">Chinese yew</name>
    <name type="synonym">Taxus wallichiana var. chinensis</name>
    <dbReference type="NCBI Taxonomy" id="29808"/>
    <lineage>
        <taxon>Eukaryota</taxon>
        <taxon>Viridiplantae</taxon>
        <taxon>Streptophyta</taxon>
        <taxon>Embryophyta</taxon>
        <taxon>Tracheophyta</taxon>
        <taxon>Spermatophyta</taxon>
        <taxon>Pinopsida</taxon>
        <taxon>Pinidae</taxon>
        <taxon>Conifers II</taxon>
        <taxon>Cupressales</taxon>
        <taxon>Taxaceae</taxon>
        <taxon>Taxus</taxon>
    </lineage>
</organism>
<sequence length="159" mass="17840">MLIHLLKIVCSRRTLSLLFPRWQDSIGYIQTVYNEGNGRKASNNSKGSLMAGVGYAGALINGPAASALAFLGMPFQGRYSGRNLTKKRKVSEVCSFSHLNRTLDIRAEVKFVNPDEAKRLVSEDGYTILDIRDKTQYERAHIKSCYHVPLFIENNDSDL</sequence>
<feature type="non-terminal residue" evidence="2">
    <location>
        <position position="1"/>
    </location>
</feature>
<dbReference type="PANTHER" id="PTHR45508:SF1">
    <property type="entry name" value="RHODANESE-LIKE DOMAIN-CONTAINING PROTEIN 9, CHLOROPLASTIC"/>
    <property type="match status" value="1"/>
</dbReference>
<dbReference type="Proteomes" id="UP000824469">
    <property type="component" value="Unassembled WGS sequence"/>
</dbReference>
<evidence type="ECO:0000259" key="1">
    <source>
        <dbReference type="PROSITE" id="PS50206"/>
    </source>
</evidence>
<dbReference type="CDD" id="cd00158">
    <property type="entry name" value="RHOD"/>
    <property type="match status" value="1"/>
</dbReference>